<comment type="similarity">
    <text evidence="1">Belongs to the PEP-utilizing enzyme family.</text>
</comment>
<dbReference type="InterPro" id="IPR051549">
    <property type="entry name" value="PEP_Utilizing_Enz"/>
</dbReference>
<evidence type="ECO:0000313" key="4">
    <source>
        <dbReference type="EMBL" id="KAJ6217397.1"/>
    </source>
</evidence>
<dbReference type="EMBL" id="JAPWDV010000003">
    <property type="protein sequence ID" value="KAJ6217397.1"/>
    <property type="molecule type" value="Genomic_DNA"/>
</dbReference>
<dbReference type="Pfam" id="PF00391">
    <property type="entry name" value="PEP-utilizers"/>
    <property type="match status" value="1"/>
</dbReference>
<dbReference type="InterPro" id="IPR013815">
    <property type="entry name" value="ATP_grasp_subdomain_1"/>
</dbReference>
<protein>
    <recommendedName>
        <fullName evidence="6">Phosphoenolpyruvate synthase-like protein</fullName>
    </recommendedName>
</protein>
<gene>
    <name evidence="4" type="ORF">RDWZM_008554</name>
</gene>
<evidence type="ECO:0000256" key="1">
    <source>
        <dbReference type="ARBA" id="ARBA00007837"/>
    </source>
</evidence>
<dbReference type="GO" id="GO:0016301">
    <property type="term" value="F:kinase activity"/>
    <property type="evidence" value="ECO:0007669"/>
    <property type="project" value="InterPro"/>
</dbReference>
<evidence type="ECO:0008006" key="6">
    <source>
        <dbReference type="Google" id="ProtNLM"/>
    </source>
</evidence>
<dbReference type="GO" id="GO:0005524">
    <property type="term" value="F:ATP binding"/>
    <property type="evidence" value="ECO:0007669"/>
    <property type="project" value="InterPro"/>
</dbReference>
<organism evidence="4 5">
    <name type="scientific">Blomia tropicalis</name>
    <name type="common">Mite</name>
    <dbReference type="NCBI Taxonomy" id="40697"/>
    <lineage>
        <taxon>Eukaryota</taxon>
        <taxon>Metazoa</taxon>
        <taxon>Ecdysozoa</taxon>
        <taxon>Arthropoda</taxon>
        <taxon>Chelicerata</taxon>
        <taxon>Arachnida</taxon>
        <taxon>Acari</taxon>
        <taxon>Acariformes</taxon>
        <taxon>Sarcoptiformes</taxon>
        <taxon>Astigmata</taxon>
        <taxon>Glycyphagoidea</taxon>
        <taxon>Echimyopodidae</taxon>
        <taxon>Blomia</taxon>
    </lineage>
</organism>
<sequence length="1274" mass="147172">MITLLIIWIAFKWKQLRQIHHHIKGRWYNYIRNWFTLQKYRKLFPKGRLDLHVWNNDDPKHRAIYPFPEEIDYEKPKKNQNEDLFVIGSNVKEKTTIEVYISRKPIINLTKDKQPKDKIHVYLNIRDNNNDVYTLDEVDVVDYSQTEYKACGLSFESLQPNKIARIKFRGYLKRNNEPELVFVRIRFLCLFYSKTFDHQRLFCSNFLAKELSKNKIDLIEPLLENKIEQFCQIKGTFQVETNKINELFFLGTVGRMFPKSNPITRSVTKICGFDKEGRGFQFGLVKMGQTKYRYGFMSHSGERFKLLTNITLTIEEMERLPLIDSYEFEVTFSKSTQNHKVIIKPWKDKWNLIKFNGIEGMCYIENRVLEKSEEVIPSNNERLPCKEMVVSLEQESSKSVELCGGKGASLARLRTLSKTCNEWNVPNAIVVTTNAHAKQIESLNNFQQKMTQLKNNVFKRMDVERTCNEMKQWFGEQSLNNDIKIQVIQMMENEFGNKWHEKKYAIRSSAVWEDSAEMSAAGQMTTFLGINGEQNVMKAIVKCWASQYGLVPIEYARGYGQPLDSLMAVVIQEMIDCDTAGVVFTASPIDGDERFMLITANFGLGESVVSASSDPDTFRLSVNIKSNSHESNKRSVKEIVERSIGKKALVTRLNSNPNHQSDDLSVGICNEKVDDNLTKQSVSDNNLISLGNICLQIHRHYGNPRDIEWGIKADKFYLLQSRPITNLDSNFTSYELMHEMDTPHMDEFEIYSRAHWGENFPGATSWIGAYNFLNGASWMRSQIEQGMKTAEDYNPFKPVLAFFGRHLTDPDILDAFKFMDANAAKPSLFVRIITPFALFIMIILNPRSLRKLKRRVFIEKFGEIVSKLDGVPLKDKQTIIYRTMQDFFPYMRVHGMATLGSSIKSLYLMKLFKSKTSNEQTFEHDHNLLMSHCNDVVSAEVPNLLRIVASQIEDKETFQNLSDQEALTILQDGKTEASKMFKTFLEKHGHRGYREFDPLYLTWGKNPLPCIQVIKSLLKNPSTLEPRKQKSIDELMNELHTPLTWWKRYLIKYWLLPLCRDGVGQRENTKSILIKIQDYYREAMWTLGENLLNEGILPEKDLIFYLKIDETQRLLNGERCPNLVMKARQRKRIYPEMDKLKFDEFIKGFRMAPKSVEKEIPQFTDDAFSLRGTAVTIGAIKARVCVAETIDEAINIKAGDILITYSTDIGWSPYFPLLSGIITEIGGTISHGAVIAREYGIPCLIAVEDACHHFKTGDIVYLDCANALVTKVLE</sequence>
<dbReference type="InterPro" id="IPR008279">
    <property type="entry name" value="PEP-util_enz_mobile_dom"/>
</dbReference>
<proteinExistence type="inferred from homology"/>
<dbReference type="Proteomes" id="UP001142055">
    <property type="component" value="Chromosome 3"/>
</dbReference>
<dbReference type="PANTHER" id="PTHR43615">
    <property type="entry name" value="PHOSPHOENOLPYRUVATE SYNTHASE-RELATED"/>
    <property type="match status" value="1"/>
</dbReference>
<evidence type="ECO:0000259" key="2">
    <source>
        <dbReference type="Pfam" id="PF00391"/>
    </source>
</evidence>
<dbReference type="SUPFAM" id="SSF52009">
    <property type="entry name" value="Phosphohistidine domain"/>
    <property type="match status" value="1"/>
</dbReference>
<dbReference type="SUPFAM" id="SSF56059">
    <property type="entry name" value="Glutathione synthetase ATP-binding domain-like"/>
    <property type="match status" value="1"/>
</dbReference>
<evidence type="ECO:0000259" key="3">
    <source>
        <dbReference type="Pfam" id="PF01326"/>
    </source>
</evidence>
<name>A0A9Q0M4G7_BLOTA</name>
<dbReference type="Gene3D" id="3.30.1490.20">
    <property type="entry name" value="ATP-grasp fold, A domain"/>
    <property type="match status" value="1"/>
</dbReference>
<accession>A0A9Q0M4G7</accession>
<dbReference type="Gene3D" id="3.50.30.10">
    <property type="entry name" value="Phosphohistidine domain"/>
    <property type="match status" value="1"/>
</dbReference>
<dbReference type="PANTHER" id="PTHR43615:SF1">
    <property type="entry name" value="PPDK_N DOMAIN-CONTAINING PROTEIN"/>
    <property type="match status" value="1"/>
</dbReference>
<feature type="domain" description="Pyruvate phosphate dikinase AMP/ATP-binding" evidence="3">
    <location>
        <begin position="401"/>
        <end position="730"/>
    </location>
</feature>
<dbReference type="InterPro" id="IPR036637">
    <property type="entry name" value="Phosphohistidine_dom_sf"/>
</dbReference>
<dbReference type="Gene3D" id="3.30.470.20">
    <property type="entry name" value="ATP-grasp fold, B domain"/>
    <property type="match status" value="1"/>
</dbReference>
<dbReference type="InterPro" id="IPR002192">
    <property type="entry name" value="PPDK_AMP/ATP-bd"/>
</dbReference>
<dbReference type="AlphaFoldDB" id="A0A9Q0M4G7"/>
<evidence type="ECO:0000313" key="5">
    <source>
        <dbReference type="Proteomes" id="UP001142055"/>
    </source>
</evidence>
<dbReference type="Pfam" id="PF01326">
    <property type="entry name" value="PPDK_N"/>
    <property type="match status" value="1"/>
</dbReference>
<keyword evidence="5" id="KW-1185">Reference proteome</keyword>
<feature type="domain" description="PEP-utilising enzyme mobile" evidence="2">
    <location>
        <begin position="1197"/>
        <end position="1266"/>
    </location>
</feature>
<dbReference type="OMA" id="VLCKANM"/>
<comment type="caution">
    <text evidence="4">The sequence shown here is derived from an EMBL/GenBank/DDBJ whole genome shotgun (WGS) entry which is preliminary data.</text>
</comment>
<reference evidence="4" key="1">
    <citation type="submission" date="2022-12" db="EMBL/GenBank/DDBJ databases">
        <title>Genome assemblies of Blomia tropicalis.</title>
        <authorList>
            <person name="Cui Y."/>
        </authorList>
    </citation>
    <scope>NUCLEOTIDE SEQUENCE</scope>
    <source>
        <tissue evidence="4">Adult mites</tissue>
    </source>
</reference>